<evidence type="ECO:0000256" key="3">
    <source>
        <dbReference type="ARBA" id="ARBA00023134"/>
    </source>
</evidence>
<dbReference type="Pfam" id="PF00071">
    <property type="entry name" value="Ras"/>
    <property type="match status" value="1"/>
</dbReference>
<sequence length="281" mass="31433">MLYDLKEHLPIGGYQEDDHVQSAIFADDEEEEEEKATKSLFGSVRHHRSKAGTPAAGLNDGRKSSAPVILKEMSKSSKKFFDKLTAKKEPEYYHLSVAIIGDRHCGKGTLLSHYTLDSHIDGTVHQPDVNTFSIQLTGLLTVDNFTTRMEIVDIVHQNVHAGNVHPLSLKKYDVVIICVDIGNQRNLESVTKWRMEIERHCPAVPRVLLGLKADLRPNFPTLRLCFLKESIASTVEQGEKAARENNAAAYYECSAQTGEGVTAFFESLARFSVQTIRNHNN</sequence>
<dbReference type="InterPro" id="IPR003578">
    <property type="entry name" value="Small_GTPase_Rho"/>
</dbReference>
<dbReference type="PROSITE" id="PS51420">
    <property type="entry name" value="RHO"/>
    <property type="match status" value="1"/>
</dbReference>
<dbReference type="InterPro" id="IPR001806">
    <property type="entry name" value="Small_GTPase"/>
</dbReference>
<dbReference type="SMART" id="SM00174">
    <property type="entry name" value="RHO"/>
    <property type="match status" value="1"/>
</dbReference>
<evidence type="ECO:0000313" key="5">
    <source>
        <dbReference type="EMBL" id="KAL1883942.1"/>
    </source>
</evidence>
<keyword evidence="2" id="KW-0547">Nucleotide-binding</keyword>
<feature type="region of interest" description="Disordered" evidence="4">
    <location>
        <begin position="27"/>
        <end position="63"/>
    </location>
</feature>
<dbReference type="SUPFAM" id="SSF52540">
    <property type="entry name" value="P-loop containing nucleoside triphosphate hydrolases"/>
    <property type="match status" value="1"/>
</dbReference>
<dbReference type="InterPro" id="IPR027417">
    <property type="entry name" value="P-loop_NTPase"/>
</dbReference>
<keyword evidence="6" id="KW-1185">Reference proteome</keyword>
<evidence type="ECO:0000256" key="1">
    <source>
        <dbReference type="ARBA" id="ARBA00022481"/>
    </source>
</evidence>
<comment type="caution">
    <text evidence="5">The sequence shown here is derived from an EMBL/GenBank/DDBJ whole genome shotgun (WGS) entry which is preliminary data.</text>
</comment>
<dbReference type="EMBL" id="JAWRVE010000001">
    <property type="protein sequence ID" value="KAL1883942.1"/>
    <property type="molecule type" value="Genomic_DNA"/>
</dbReference>
<name>A0ABR3Y7X8_9PEZI</name>
<dbReference type="Gene3D" id="3.40.50.300">
    <property type="entry name" value="P-loop containing nucleotide triphosphate hydrolases"/>
    <property type="match status" value="1"/>
</dbReference>
<reference evidence="5 6" key="1">
    <citation type="journal article" date="2024" name="IMA Fungus">
        <title>IMA Genome - F19 : A genome assembly and annotation guide to empower mycologists, including annotated draft genome sequences of Ceratocystis pirilliformis, Diaporthe australafricana, Fusarium ophioides, Paecilomyces lecythidis, and Sporothrix stenoceras.</title>
        <authorList>
            <person name="Aylward J."/>
            <person name="Wilson A.M."/>
            <person name="Visagie C.M."/>
            <person name="Spraker J."/>
            <person name="Barnes I."/>
            <person name="Buitendag C."/>
            <person name="Ceriani C."/>
            <person name="Del Mar Angel L."/>
            <person name="du Plessis D."/>
            <person name="Fuchs T."/>
            <person name="Gasser K."/>
            <person name="Kramer D."/>
            <person name="Li W."/>
            <person name="Munsamy K."/>
            <person name="Piso A."/>
            <person name="Price J.L."/>
            <person name="Sonnekus B."/>
            <person name="Thomas C."/>
            <person name="van der Nest A."/>
            <person name="van Dijk A."/>
            <person name="van Heerden A."/>
            <person name="van Vuuren N."/>
            <person name="Yilmaz N."/>
            <person name="Duong T.A."/>
            <person name="van der Merwe N.A."/>
            <person name="Wingfield M.J."/>
            <person name="Wingfield B.D."/>
        </authorList>
    </citation>
    <scope>NUCLEOTIDE SEQUENCE [LARGE SCALE GENOMIC DNA]</scope>
    <source>
        <strain evidence="5 6">CMW 18300</strain>
    </source>
</reference>
<dbReference type="Proteomes" id="UP001583177">
    <property type="component" value="Unassembled WGS sequence"/>
</dbReference>
<evidence type="ECO:0000256" key="4">
    <source>
        <dbReference type="SAM" id="MobiDB-lite"/>
    </source>
</evidence>
<keyword evidence="1" id="KW-0488">Methylation</keyword>
<dbReference type="PANTHER" id="PTHR24072">
    <property type="entry name" value="RHO FAMILY GTPASE"/>
    <property type="match status" value="1"/>
</dbReference>
<proteinExistence type="predicted"/>
<dbReference type="SMART" id="SM00175">
    <property type="entry name" value="RAB"/>
    <property type="match status" value="1"/>
</dbReference>
<accession>A0ABR3Y7X8</accession>
<keyword evidence="3" id="KW-0342">GTP-binding</keyword>
<evidence type="ECO:0000256" key="2">
    <source>
        <dbReference type="ARBA" id="ARBA00022741"/>
    </source>
</evidence>
<dbReference type="PROSITE" id="PS51419">
    <property type="entry name" value="RAB"/>
    <property type="match status" value="1"/>
</dbReference>
<organism evidence="5 6">
    <name type="scientific">Diaporthe australafricana</name>
    <dbReference type="NCBI Taxonomy" id="127596"/>
    <lineage>
        <taxon>Eukaryota</taxon>
        <taxon>Fungi</taxon>
        <taxon>Dikarya</taxon>
        <taxon>Ascomycota</taxon>
        <taxon>Pezizomycotina</taxon>
        <taxon>Sordariomycetes</taxon>
        <taxon>Sordariomycetidae</taxon>
        <taxon>Diaporthales</taxon>
        <taxon>Diaporthaceae</taxon>
        <taxon>Diaporthe</taxon>
    </lineage>
</organism>
<gene>
    <name evidence="5" type="ORF">Daus18300_000050</name>
</gene>
<dbReference type="NCBIfam" id="TIGR00231">
    <property type="entry name" value="small_GTP"/>
    <property type="match status" value="1"/>
</dbReference>
<evidence type="ECO:0000313" key="6">
    <source>
        <dbReference type="Proteomes" id="UP001583177"/>
    </source>
</evidence>
<protein>
    <submittedName>
        <fullName evidence="5">Uncharacterized protein</fullName>
    </submittedName>
</protein>
<dbReference type="InterPro" id="IPR005225">
    <property type="entry name" value="Small_GTP-bd"/>
</dbReference>
<dbReference type="PRINTS" id="PR00449">
    <property type="entry name" value="RASTRNSFRMNG"/>
</dbReference>